<evidence type="ECO:0000313" key="1">
    <source>
        <dbReference type="EMBL" id="MPN37175.1"/>
    </source>
</evidence>
<name>A0A645HDR2_9ZZZZ</name>
<accession>A0A645HDR2</accession>
<protein>
    <submittedName>
        <fullName evidence="1">Uncharacterized protein</fullName>
    </submittedName>
</protein>
<organism evidence="1">
    <name type="scientific">bioreactor metagenome</name>
    <dbReference type="NCBI Taxonomy" id="1076179"/>
    <lineage>
        <taxon>unclassified sequences</taxon>
        <taxon>metagenomes</taxon>
        <taxon>ecological metagenomes</taxon>
    </lineage>
</organism>
<proteinExistence type="predicted"/>
<gene>
    <name evidence="1" type="ORF">SDC9_184691</name>
</gene>
<sequence>MKFKVIVNKLIQYILNPAIYNSKDLPLKNRLKVLKFCIDHNYANQIRIKNLMVLVFPFLIDIKAIFKK</sequence>
<dbReference type="EMBL" id="VSSQ01091675">
    <property type="protein sequence ID" value="MPN37175.1"/>
    <property type="molecule type" value="Genomic_DNA"/>
</dbReference>
<dbReference type="AlphaFoldDB" id="A0A645HDR2"/>
<comment type="caution">
    <text evidence="1">The sequence shown here is derived from an EMBL/GenBank/DDBJ whole genome shotgun (WGS) entry which is preliminary data.</text>
</comment>
<reference evidence="1" key="1">
    <citation type="submission" date="2019-08" db="EMBL/GenBank/DDBJ databases">
        <authorList>
            <person name="Kucharzyk K."/>
            <person name="Murdoch R.W."/>
            <person name="Higgins S."/>
            <person name="Loffler F."/>
        </authorList>
    </citation>
    <scope>NUCLEOTIDE SEQUENCE</scope>
</reference>